<sequence length="77" mass="8589">MGGSYICVHFGKIEVIELAGLKNFATGLPRVFKIPQDECTVSKKWCRRRFSEPVESNQMLLEFAPATLTLLCAAILT</sequence>
<proteinExistence type="predicted"/>
<dbReference type="CTD" id="36346590"/>
<name>W6UL75_ECHGR</name>
<evidence type="ECO:0000313" key="1">
    <source>
        <dbReference type="EMBL" id="EUB54264.1"/>
    </source>
</evidence>
<organism evidence="1 2">
    <name type="scientific">Echinococcus granulosus</name>
    <name type="common">Hydatid tapeworm</name>
    <dbReference type="NCBI Taxonomy" id="6210"/>
    <lineage>
        <taxon>Eukaryota</taxon>
        <taxon>Metazoa</taxon>
        <taxon>Spiralia</taxon>
        <taxon>Lophotrochozoa</taxon>
        <taxon>Platyhelminthes</taxon>
        <taxon>Cestoda</taxon>
        <taxon>Eucestoda</taxon>
        <taxon>Cyclophyllidea</taxon>
        <taxon>Taeniidae</taxon>
        <taxon>Echinococcus</taxon>
        <taxon>Echinococcus granulosus group</taxon>
    </lineage>
</organism>
<accession>W6UL75</accession>
<dbReference type="AlphaFoldDB" id="W6UL75"/>
<dbReference type="RefSeq" id="XP_024345460.1">
    <property type="nucleotide sequence ID" value="XM_024500124.1"/>
</dbReference>
<gene>
    <name evidence="1" type="ORF">EGR_10875</name>
</gene>
<evidence type="ECO:0000313" key="2">
    <source>
        <dbReference type="Proteomes" id="UP000019149"/>
    </source>
</evidence>
<comment type="caution">
    <text evidence="1">The sequence shown here is derived from an EMBL/GenBank/DDBJ whole genome shotgun (WGS) entry which is preliminary data.</text>
</comment>
<reference evidence="1 2" key="1">
    <citation type="journal article" date="2013" name="Nat. Genet.">
        <title>The genome of the hydatid tapeworm Echinococcus granulosus.</title>
        <authorList>
            <person name="Zheng H."/>
            <person name="Zhang W."/>
            <person name="Zhang L."/>
            <person name="Zhang Z."/>
            <person name="Li J."/>
            <person name="Lu G."/>
            <person name="Zhu Y."/>
            <person name="Wang Y."/>
            <person name="Huang Y."/>
            <person name="Liu J."/>
            <person name="Kang H."/>
            <person name="Chen J."/>
            <person name="Wang L."/>
            <person name="Chen A."/>
            <person name="Yu S."/>
            <person name="Gao Z."/>
            <person name="Jin L."/>
            <person name="Gu W."/>
            <person name="Wang Z."/>
            <person name="Zhao L."/>
            <person name="Shi B."/>
            <person name="Wen H."/>
            <person name="Lin R."/>
            <person name="Jones M.K."/>
            <person name="Brejova B."/>
            <person name="Vinar T."/>
            <person name="Zhao G."/>
            <person name="McManus D.P."/>
            <person name="Chen Z."/>
            <person name="Zhou Y."/>
            <person name="Wang S."/>
        </authorList>
    </citation>
    <scope>NUCLEOTIDE SEQUENCE [LARGE SCALE GENOMIC DNA]</scope>
</reference>
<dbReference type="GeneID" id="36346590"/>
<dbReference type="Proteomes" id="UP000019149">
    <property type="component" value="Unassembled WGS sequence"/>
</dbReference>
<keyword evidence="2" id="KW-1185">Reference proteome</keyword>
<dbReference type="KEGG" id="egl:EGR_10875"/>
<dbReference type="EMBL" id="APAU02000290">
    <property type="protein sequence ID" value="EUB54264.1"/>
    <property type="molecule type" value="Genomic_DNA"/>
</dbReference>
<protein>
    <submittedName>
        <fullName evidence="1">Uncharacterized protein</fullName>
    </submittedName>
</protein>